<evidence type="ECO:0000313" key="2">
    <source>
        <dbReference type="EMBL" id="QJD79440.1"/>
    </source>
</evidence>
<keyword evidence="3" id="KW-1185">Reference proteome</keyword>
<feature type="chain" id="PRO_5029600962" description="Lipoprotein" evidence="1">
    <location>
        <begin position="25"/>
        <end position="148"/>
    </location>
</feature>
<gene>
    <name evidence="2" type="ORF">HH216_14250</name>
</gene>
<keyword evidence="1" id="KW-0732">Signal</keyword>
<dbReference type="EMBL" id="CP051677">
    <property type="protein sequence ID" value="QJD79440.1"/>
    <property type="molecule type" value="Genomic_DNA"/>
</dbReference>
<evidence type="ECO:0000256" key="1">
    <source>
        <dbReference type="SAM" id="SignalP"/>
    </source>
</evidence>
<name>A0A7L5DV57_9BACT</name>
<protein>
    <recommendedName>
        <fullName evidence="4">Lipoprotein</fullName>
    </recommendedName>
</protein>
<sequence>MNRTLLTFRSLCLLLMLTAGLSCSRENLLTLPAPAPAIAGTYVNRHSYSTLPVQGDSVTVTLVSVANDTVDVTMQATSQGKPGTILRYGKRAVVQDFSVGSCVSYVVPLNPGRDSTILYMTCSDYNVLRYDTKQRPYFTGLTDRFFKR</sequence>
<reference evidence="2 3" key="1">
    <citation type="submission" date="2020-04" db="EMBL/GenBank/DDBJ databases">
        <title>Genome sequencing of novel species.</title>
        <authorList>
            <person name="Heo J."/>
            <person name="Kim S.-J."/>
            <person name="Kim J.-S."/>
            <person name="Hong S.-B."/>
            <person name="Kwon S.-W."/>
        </authorList>
    </citation>
    <scope>NUCLEOTIDE SEQUENCE [LARGE SCALE GENOMIC DNA]</scope>
    <source>
        <strain evidence="2 3">CJU-R4</strain>
    </source>
</reference>
<proteinExistence type="predicted"/>
<dbReference type="KEGG" id="srho:HH216_14250"/>
<dbReference type="Proteomes" id="UP000501128">
    <property type="component" value="Chromosome"/>
</dbReference>
<dbReference type="RefSeq" id="WP_169551404.1">
    <property type="nucleotide sequence ID" value="NZ_CP051677.1"/>
</dbReference>
<organism evidence="2 3">
    <name type="scientific">Spirosoma rhododendri</name>
    <dbReference type="NCBI Taxonomy" id="2728024"/>
    <lineage>
        <taxon>Bacteria</taxon>
        <taxon>Pseudomonadati</taxon>
        <taxon>Bacteroidota</taxon>
        <taxon>Cytophagia</taxon>
        <taxon>Cytophagales</taxon>
        <taxon>Cytophagaceae</taxon>
        <taxon>Spirosoma</taxon>
    </lineage>
</organism>
<dbReference type="PROSITE" id="PS51257">
    <property type="entry name" value="PROKAR_LIPOPROTEIN"/>
    <property type="match status" value="1"/>
</dbReference>
<accession>A0A7L5DV57</accession>
<evidence type="ECO:0008006" key="4">
    <source>
        <dbReference type="Google" id="ProtNLM"/>
    </source>
</evidence>
<dbReference type="AlphaFoldDB" id="A0A7L5DV57"/>
<feature type="signal peptide" evidence="1">
    <location>
        <begin position="1"/>
        <end position="24"/>
    </location>
</feature>
<evidence type="ECO:0000313" key="3">
    <source>
        <dbReference type="Proteomes" id="UP000501128"/>
    </source>
</evidence>